<organism evidence="1 2">
    <name type="scientific">Pseudomonas saponiphila</name>
    <dbReference type="NCBI Taxonomy" id="556534"/>
    <lineage>
        <taxon>Bacteria</taxon>
        <taxon>Pseudomonadati</taxon>
        <taxon>Pseudomonadota</taxon>
        <taxon>Gammaproteobacteria</taxon>
        <taxon>Pseudomonadales</taxon>
        <taxon>Pseudomonadaceae</taxon>
        <taxon>Pseudomonas</taxon>
    </lineage>
</organism>
<name>A0A1H4R0N8_9PSED</name>
<dbReference type="RefSeq" id="WP_092316351.1">
    <property type="nucleotide sequence ID" value="NZ_FNTJ01000001.1"/>
</dbReference>
<accession>A0A1H4R0N8</accession>
<sequence length="59" mass="6973">MAKKIYLQVYIPWWFRLYAQSVHTFAYLAGLEVDADKLAAQAQRSIRYREIEPPDEAKL</sequence>
<dbReference type="AlphaFoldDB" id="A0A1H4R0N8"/>
<gene>
    <name evidence="1" type="ORF">SAMN05216178_3988</name>
</gene>
<evidence type="ECO:0000313" key="1">
    <source>
        <dbReference type="EMBL" id="SEC25327.1"/>
    </source>
</evidence>
<proteinExistence type="predicted"/>
<reference evidence="2" key="1">
    <citation type="submission" date="2016-10" db="EMBL/GenBank/DDBJ databases">
        <authorList>
            <person name="Varghese N."/>
            <person name="Submissions S."/>
        </authorList>
    </citation>
    <scope>NUCLEOTIDE SEQUENCE [LARGE SCALE GENOMIC DNA]</scope>
    <source>
        <strain evidence="2">DSM 9751</strain>
    </source>
</reference>
<evidence type="ECO:0000313" key="2">
    <source>
        <dbReference type="Proteomes" id="UP000198982"/>
    </source>
</evidence>
<dbReference type="EMBL" id="FNTJ01000001">
    <property type="protein sequence ID" value="SEC25327.1"/>
    <property type="molecule type" value="Genomic_DNA"/>
</dbReference>
<dbReference type="Proteomes" id="UP000198982">
    <property type="component" value="Unassembled WGS sequence"/>
</dbReference>
<keyword evidence="2" id="KW-1185">Reference proteome</keyword>
<protein>
    <submittedName>
        <fullName evidence="1">Uncharacterized protein</fullName>
    </submittedName>
</protein>